<feature type="compositionally biased region" description="Pro residues" evidence="1">
    <location>
        <begin position="1"/>
        <end position="11"/>
    </location>
</feature>
<organism evidence="2 3">
    <name type="scientific">Mycena chlorophos</name>
    <name type="common">Agaric fungus</name>
    <name type="synonym">Agaricus chlorophos</name>
    <dbReference type="NCBI Taxonomy" id="658473"/>
    <lineage>
        <taxon>Eukaryota</taxon>
        <taxon>Fungi</taxon>
        <taxon>Dikarya</taxon>
        <taxon>Basidiomycota</taxon>
        <taxon>Agaricomycotina</taxon>
        <taxon>Agaricomycetes</taxon>
        <taxon>Agaricomycetidae</taxon>
        <taxon>Agaricales</taxon>
        <taxon>Marasmiineae</taxon>
        <taxon>Mycenaceae</taxon>
        <taxon>Mycena</taxon>
    </lineage>
</organism>
<sequence>MPSLFPPPGLAPPTAASAQPTTAPLTPPPSLGRSAKKIKPLSFSTLNIVGAPLETVPEAEEAESSSMAALDPESEPSTPSSIVSTSSSTTSSSSGPATPASATFPGASLTTRVDTLEINFELLMRRVDGLRLKLSGIQLDVGGMEDALDGLEREKRLRWGRAGVRV</sequence>
<feature type="region of interest" description="Disordered" evidence="1">
    <location>
        <begin position="54"/>
        <end position="105"/>
    </location>
</feature>
<evidence type="ECO:0000313" key="2">
    <source>
        <dbReference type="EMBL" id="GAT49994.1"/>
    </source>
</evidence>
<feature type="compositionally biased region" description="Low complexity" evidence="1">
    <location>
        <begin position="64"/>
        <end position="105"/>
    </location>
</feature>
<name>A0ABQ0LFV2_MYCCL</name>
<feature type="compositionally biased region" description="Low complexity" evidence="1">
    <location>
        <begin position="12"/>
        <end position="24"/>
    </location>
</feature>
<dbReference type="EMBL" id="DF846116">
    <property type="protein sequence ID" value="GAT49994.1"/>
    <property type="molecule type" value="Genomic_DNA"/>
</dbReference>
<protein>
    <submittedName>
        <fullName evidence="2">Uncharacterized protein</fullName>
    </submittedName>
</protein>
<dbReference type="Proteomes" id="UP000815677">
    <property type="component" value="Unassembled WGS sequence"/>
</dbReference>
<evidence type="ECO:0000313" key="3">
    <source>
        <dbReference type="Proteomes" id="UP000815677"/>
    </source>
</evidence>
<gene>
    <name evidence="2" type="ORF">MCHLO_07277</name>
</gene>
<keyword evidence="3" id="KW-1185">Reference proteome</keyword>
<reference evidence="2" key="1">
    <citation type="submission" date="2014-09" db="EMBL/GenBank/DDBJ databases">
        <title>Genome sequence of the luminous mushroom Mycena chlorophos for searching fungal bioluminescence genes.</title>
        <authorList>
            <person name="Tanaka Y."/>
            <person name="Kasuga D."/>
            <person name="Oba Y."/>
            <person name="Hase S."/>
            <person name="Sato K."/>
            <person name="Oba Y."/>
            <person name="Sakakibara Y."/>
        </authorList>
    </citation>
    <scope>NUCLEOTIDE SEQUENCE</scope>
</reference>
<evidence type="ECO:0000256" key="1">
    <source>
        <dbReference type="SAM" id="MobiDB-lite"/>
    </source>
</evidence>
<proteinExistence type="predicted"/>
<feature type="region of interest" description="Disordered" evidence="1">
    <location>
        <begin position="1"/>
        <end position="37"/>
    </location>
</feature>
<accession>A0ABQ0LFV2</accession>